<reference evidence="7 8" key="1">
    <citation type="submission" date="2015-12" db="EMBL/GenBank/DDBJ databases">
        <title>Dictyostelia acquired genes for synthesis and detection of signals that induce cell-type specialization by lateral gene transfer from prokaryotes.</title>
        <authorList>
            <person name="Gloeckner G."/>
            <person name="Schaap P."/>
        </authorList>
    </citation>
    <scope>NUCLEOTIDE SEQUENCE [LARGE SCALE GENOMIC DNA]</scope>
    <source>
        <strain evidence="7 8">TK</strain>
    </source>
</reference>
<keyword evidence="2" id="KW-0677">Repeat</keyword>
<dbReference type="AlphaFoldDB" id="A0A151Z9L0"/>
<keyword evidence="4" id="KW-0812">Transmembrane</keyword>
<organism evidence="7 8">
    <name type="scientific">Tieghemostelium lacteum</name>
    <name type="common">Slime mold</name>
    <name type="synonym">Dictyostelium lacteum</name>
    <dbReference type="NCBI Taxonomy" id="361077"/>
    <lineage>
        <taxon>Eukaryota</taxon>
        <taxon>Amoebozoa</taxon>
        <taxon>Evosea</taxon>
        <taxon>Eumycetozoa</taxon>
        <taxon>Dictyostelia</taxon>
        <taxon>Dictyosteliales</taxon>
        <taxon>Raperosteliaceae</taxon>
        <taxon>Tieghemostelium</taxon>
    </lineage>
</organism>
<evidence type="ECO:0000256" key="4">
    <source>
        <dbReference type="SAM" id="Phobius"/>
    </source>
</evidence>
<evidence type="ECO:0000259" key="6">
    <source>
        <dbReference type="Pfam" id="PF24981"/>
    </source>
</evidence>
<feature type="transmembrane region" description="Helical" evidence="4">
    <location>
        <begin position="361"/>
        <end position="385"/>
    </location>
</feature>
<accession>A0A151Z9L0</accession>
<evidence type="ECO:0000256" key="3">
    <source>
        <dbReference type="SAM" id="MobiDB-lite"/>
    </source>
</evidence>
<evidence type="ECO:0000256" key="5">
    <source>
        <dbReference type="SAM" id="SignalP"/>
    </source>
</evidence>
<keyword evidence="1" id="KW-0880">Kelch repeat</keyword>
<evidence type="ECO:0000256" key="2">
    <source>
        <dbReference type="ARBA" id="ARBA00022737"/>
    </source>
</evidence>
<evidence type="ECO:0000256" key="1">
    <source>
        <dbReference type="ARBA" id="ARBA00022441"/>
    </source>
</evidence>
<proteinExistence type="predicted"/>
<dbReference type="Pfam" id="PF24981">
    <property type="entry name" value="Beta-prop_ATRN-LZTR1"/>
    <property type="match status" value="2"/>
</dbReference>
<dbReference type="OMA" id="PINNTMI"/>
<keyword evidence="5" id="KW-0732">Signal</keyword>
<dbReference type="EMBL" id="LODT01000037">
    <property type="protein sequence ID" value="KYQ90615.1"/>
    <property type="molecule type" value="Genomic_DNA"/>
</dbReference>
<feature type="domain" description="Attractin/MKLN-like beta-propeller" evidence="6">
    <location>
        <begin position="21"/>
        <end position="230"/>
    </location>
</feature>
<dbReference type="Proteomes" id="UP000076078">
    <property type="component" value="Unassembled WGS sequence"/>
</dbReference>
<name>A0A151Z9L0_TIELA</name>
<keyword evidence="4" id="KW-1133">Transmembrane helix</keyword>
<dbReference type="InterPro" id="IPR056737">
    <property type="entry name" value="Beta-prop_ATRN-MKLN-like"/>
</dbReference>
<keyword evidence="4" id="KW-0472">Membrane</keyword>
<comment type="caution">
    <text evidence="7">The sequence shown here is derived from an EMBL/GenBank/DDBJ whole genome shotgun (WGS) entry which is preliminary data.</text>
</comment>
<feature type="compositionally biased region" description="Basic and acidic residues" evidence="3">
    <location>
        <begin position="412"/>
        <end position="424"/>
    </location>
</feature>
<dbReference type="PANTHER" id="PTHR46093:SF18">
    <property type="entry name" value="FIBRONECTIN TYPE-III DOMAIN-CONTAINING PROTEIN"/>
    <property type="match status" value="1"/>
</dbReference>
<dbReference type="STRING" id="361077.A0A151Z9L0"/>
<dbReference type="OrthoDB" id="18805at2759"/>
<dbReference type="SUPFAM" id="SSF117281">
    <property type="entry name" value="Kelch motif"/>
    <property type="match status" value="2"/>
</dbReference>
<gene>
    <name evidence="7" type="ORF">DLAC_09244</name>
</gene>
<protein>
    <recommendedName>
        <fullName evidence="6">Attractin/MKLN-like beta-propeller domain-containing protein</fullName>
    </recommendedName>
</protein>
<evidence type="ECO:0000313" key="8">
    <source>
        <dbReference type="Proteomes" id="UP000076078"/>
    </source>
</evidence>
<sequence length="424" mass="46794">MKPITLILILLSITSVLGVITIVTDSWIKIILSGVPPTSIAYHSSVLNPINNTLVIFGGKNKDTTYNTLTLYDIINDAWLNMSLSNSTNNSPAGSIPSARYGHVALTTPFNTMYVFGGRDNTSVFNDIYKYNMELDQWVLIKPTGTPPQGRWGHSGVMYAIKNQFLFFGGKTLDNLLLNDIIRYDFELDAWIQPIEYGSSTVDPFAPSKRYLHSAILTLTNEMVIFGGMEQQGVSNAIYLFSAETNVWLNSTLNTTSDLPSPVSSHGTILTPLGQMLVFGGQLKDQTSTDAVWKFDFKYMTWTSILPSGLGPDARFGHTATATNLNTMMVFGGQSSSSSYLNDIAKYNVVNSVLRSSSDGVVLVVLLSIVGSMIVGLCFALDLMAERNERAKLERELKVTGSELKLKKKSKKPEEVRQPLFEKF</sequence>
<evidence type="ECO:0000313" key="7">
    <source>
        <dbReference type="EMBL" id="KYQ90615.1"/>
    </source>
</evidence>
<dbReference type="Gene3D" id="2.120.10.80">
    <property type="entry name" value="Kelch-type beta propeller"/>
    <property type="match status" value="2"/>
</dbReference>
<dbReference type="InParanoid" id="A0A151Z9L0"/>
<dbReference type="PANTHER" id="PTHR46093">
    <property type="entry name" value="ACYL-COA-BINDING DOMAIN-CONTAINING PROTEIN 5"/>
    <property type="match status" value="1"/>
</dbReference>
<dbReference type="InterPro" id="IPR015915">
    <property type="entry name" value="Kelch-typ_b-propeller"/>
</dbReference>
<feature type="chain" id="PRO_5007593009" description="Attractin/MKLN-like beta-propeller domain-containing protein" evidence="5">
    <location>
        <begin position="19"/>
        <end position="424"/>
    </location>
</feature>
<feature type="region of interest" description="Disordered" evidence="3">
    <location>
        <begin position="404"/>
        <end position="424"/>
    </location>
</feature>
<feature type="signal peptide" evidence="5">
    <location>
        <begin position="1"/>
        <end position="18"/>
    </location>
</feature>
<keyword evidence="8" id="KW-1185">Reference proteome</keyword>
<feature type="domain" description="Attractin/MKLN-like beta-propeller" evidence="6">
    <location>
        <begin position="235"/>
        <end position="354"/>
    </location>
</feature>